<gene>
    <name evidence="1" type="ORF">ACAOBT_LOCUS4936</name>
</gene>
<organism evidence="1 2">
    <name type="scientific">Acanthoscelides obtectus</name>
    <name type="common">Bean weevil</name>
    <name type="synonym">Bruchus obtectus</name>
    <dbReference type="NCBI Taxonomy" id="200917"/>
    <lineage>
        <taxon>Eukaryota</taxon>
        <taxon>Metazoa</taxon>
        <taxon>Ecdysozoa</taxon>
        <taxon>Arthropoda</taxon>
        <taxon>Hexapoda</taxon>
        <taxon>Insecta</taxon>
        <taxon>Pterygota</taxon>
        <taxon>Neoptera</taxon>
        <taxon>Endopterygota</taxon>
        <taxon>Coleoptera</taxon>
        <taxon>Polyphaga</taxon>
        <taxon>Cucujiformia</taxon>
        <taxon>Chrysomeloidea</taxon>
        <taxon>Chrysomelidae</taxon>
        <taxon>Bruchinae</taxon>
        <taxon>Bruchini</taxon>
        <taxon>Acanthoscelides</taxon>
    </lineage>
</organism>
<sequence>MDIAGSNINLYGTNTNNETEEKDENLKELISSCISLSKYESRSFKSLWPQIVAALIAAAFHIGNGTSMAYSAVLIAQLKEPGSEIKTTDQQNSWIGKRKYLYAILELNMECRIAHRANVFLGS</sequence>
<keyword evidence="2" id="KW-1185">Reference proteome</keyword>
<evidence type="ECO:0000313" key="1">
    <source>
        <dbReference type="EMBL" id="CAH1962958.1"/>
    </source>
</evidence>
<accession>A0A9P0K2F2</accession>
<dbReference type="EMBL" id="CAKOFQ010006704">
    <property type="protein sequence ID" value="CAH1962958.1"/>
    <property type="molecule type" value="Genomic_DNA"/>
</dbReference>
<dbReference type="OrthoDB" id="6612291at2759"/>
<evidence type="ECO:0000313" key="2">
    <source>
        <dbReference type="Proteomes" id="UP001152888"/>
    </source>
</evidence>
<name>A0A9P0K2F2_ACAOB</name>
<protein>
    <submittedName>
        <fullName evidence="1">Uncharacterized protein</fullName>
    </submittedName>
</protein>
<dbReference type="Proteomes" id="UP001152888">
    <property type="component" value="Unassembled WGS sequence"/>
</dbReference>
<dbReference type="AlphaFoldDB" id="A0A9P0K2F2"/>
<reference evidence="1" key="1">
    <citation type="submission" date="2022-03" db="EMBL/GenBank/DDBJ databases">
        <authorList>
            <person name="Sayadi A."/>
        </authorList>
    </citation>
    <scope>NUCLEOTIDE SEQUENCE</scope>
</reference>
<comment type="caution">
    <text evidence="1">The sequence shown here is derived from an EMBL/GenBank/DDBJ whole genome shotgun (WGS) entry which is preliminary data.</text>
</comment>
<proteinExistence type="predicted"/>